<organism evidence="6 7">
    <name type="scientific">Cymbomonas tetramitiformis</name>
    <dbReference type="NCBI Taxonomy" id="36881"/>
    <lineage>
        <taxon>Eukaryota</taxon>
        <taxon>Viridiplantae</taxon>
        <taxon>Chlorophyta</taxon>
        <taxon>Pyramimonadophyceae</taxon>
        <taxon>Pyramimonadales</taxon>
        <taxon>Pyramimonadaceae</taxon>
        <taxon>Cymbomonas</taxon>
    </lineage>
</organism>
<evidence type="ECO:0000259" key="5">
    <source>
        <dbReference type="Pfam" id="PF01103"/>
    </source>
</evidence>
<dbReference type="PANTHER" id="PTHR12815:SF32">
    <property type="entry name" value="OUTER ENVELOPE PROTEIN 80, CHLOROPLASTIC"/>
    <property type="match status" value="1"/>
</dbReference>
<evidence type="ECO:0000256" key="1">
    <source>
        <dbReference type="ARBA" id="ARBA00022805"/>
    </source>
</evidence>
<dbReference type="Proteomes" id="UP001190700">
    <property type="component" value="Unassembled WGS sequence"/>
</dbReference>
<proteinExistence type="predicted"/>
<dbReference type="AlphaFoldDB" id="A0AAE0GMW2"/>
<reference evidence="6 7" key="1">
    <citation type="journal article" date="2015" name="Genome Biol. Evol.">
        <title>Comparative Genomics of a Bacterivorous Green Alga Reveals Evolutionary Causalities and Consequences of Phago-Mixotrophic Mode of Nutrition.</title>
        <authorList>
            <person name="Burns J.A."/>
            <person name="Paasch A."/>
            <person name="Narechania A."/>
            <person name="Kim E."/>
        </authorList>
    </citation>
    <scope>NUCLEOTIDE SEQUENCE [LARGE SCALE GENOMIC DNA]</scope>
    <source>
        <strain evidence="6 7">PLY_AMNH</strain>
    </source>
</reference>
<feature type="domain" description="Bacterial surface antigen (D15)" evidence="5">
    <location>
        <begin position="431"/>
        <end position="641"/>
    </location>
</feature>
<evidence type="ECO:0000313" key="6">
    <source>
        <dbReference type="EMBL" id="KAK3280296.1"/>
    </source>
</evidence>
<dbReference type="InterPro" id="IPR000184">
    <property type="entry name" value="Bac_surfAg_D15"/>
</dbReference>
<dbReference type="Pfam" id="PF01103">
    <property type="entry name" value="Omp85"/>
    <property type="match status" value="1"/>
</dbReference>
<keyword evidence="2" id="KW-0472">Membrane</keyword>
<keyword evidence="7" id="KW-1185">Reference proteome</keyword>
<keyword evidence="1" id="KW-1002">Plastid outer membrane</keyword>
<sequence length="649" mass="70186">MRQRLQGTDLIRAVPSAAPFCSLSLGSSTDSLDTANLSRRRITKSEKSISSEDPNNPLQTKTDDQQETPGPEERILISEVQIKGVTGELEQVAKDAIALQPNFAYTLEEVQDNVVRVFDTGYFATCQPIAEDTRDGVRVILKVTANPELRRLVVTGANALPQRVVEDEFQEQYSKTLNYKSFKRALERLNSWYEERGIFGQVVDADLSEAGECQLKVQEAVVSKVTLRVLDRESGDPIKGQTKPHVIMRQLSTRPGQVYNLRQARRDIDAVYSMGILEDVNMLPQVMGVGVPGDRWQPCEGAEGGGWWRSGWGRWQPCEGAGAEKGRGAGDAGSPVRMLGAGGGARGVNAWGGVTGQDPDAGKPVRMFGAGGRGLMQLVVSPEDPGMVDLTLNVVERKTGGFSAGGGLSARGLVEGALAGFVGSCAYTQRNLFGLNHKLSASAELGQVDSLFRVNHTDPWVWGDKYRTSRSISMQNTRSSGNAVHGKAIDEGAQDGTSASTSDGGVVIHRLMGGVEYSRPLSVTGWNGTMGMTWQRAGVKDDHSRPLLVDAYGSPLTFSGTLSDLSFVSLLRLVYNPTKTDSQLVLSTEQALPLKPDWLNFNRMQVRADRTIRLGPARLSLLGKGGAIIGDLPPYEAFPIGANWPAPFP</sequence>
<evidence type="ECO:0000256" key="3">
    <source>
        <dbReference type="ARBA" id="ARBA00024013"/>
    </source>
</evidence>
<dbReference type="EMBL" id="LGRX02004454">
    <property type="protein sequence ID" value="KAK3280296.1"/>
    <property type="molecule type" value="Genomic_DNA"/>
</dbReference>
<keyword evidence="1" id="KW-0934">Plastid</keyword>
<dbReference type="Gene3D" id="3.10.20.310">
    <property type="entry name" value="membrane protein fhac"/>
    <property type="match status" value="3"/>
</dbReference>
<feature type="region of interest" description="Disordered" evidence="4">
    <location>
        <begin position="34"/>
        <end position="71"/>
    </location>
</feature>
<dbReference type="InterPro" id="IPR039910">
    <property type="entry name" value="D15-like"/>
</dbReference>
<evidence type="ECO:0000256" key="2">
    <source>
        <dbReference type="ARBA" id="ARBA00023136"/>
    </source>
</evidence>
<accession>A0AAE0GMW2</accession>
<dbReference type="Gene3D" id="2.40.160.50">
    <property type="entry name" value="membrane protein fhac: a member of the omp85/tpsb transporter family"/>
    <property type="match status" value="1"/>
</dbReference>
<feature type="compositionally biased region" description="Polar residues" evidence="4">
    <location>
        <begin position="51"/>
        <end position="60"/>
    </location>
</feature>
<dbReference type="GO" id="GO:0009707">
    <property type="term" value="C:chloroplast outer membrane"/>
    <property type="evidence" value="ECO:0007669"/>
    <property type="project" value="UniProtKB-SubCell"/>
</dbReference>
<evidence type="ECO:0000313" key="7">
    <source>
        <dbReference type="Proteomes" id="UP001190700"/>
    </source>
</evidence>
<name>A0AAE0GMW2_9CHLO</name>
<gene>
    <name evidence="6" type="ORF">CYMTET_11856</name>
</gene>
<comment type="subcellular location">
    <subcellularLocation>
        <location evidence="3">Plastid</location>
        <location evidence="3">Chloroplast outer membrane</location>
    </subcellularLocation>
</comment>
<dbReference type="PANTHER" id="PTHR12815">
    <property type="entry name" value="SORTING AND ASSEMBLY MACHINERY SAMM50 PROTEIN FAMILY MEMBER"/>
    <property type="match status" value="1"/>
</dbReference>
<protein>
    <submittedName>
        <fullName evidence="6">Outer envelope protein 80, chloroplastic</fullName>
    </submittedName>
</protein>
<comment type="caution">
    <text evidence="6">The sequence shown here is derived from an EMBL/GenBank/DDBJ whole genome shotgun (WGS) entry which is preliminary data.</text>
</comment>
<evidence type="ECO:0000256" key="4">
    <source>
        <dbReference type="SAM" id="MobiDB-lite"/>
    </source>
</evidence>